<proteinExistence type="predicted"/>
<accession>A0ABQ4X525</accession>
<evidence type="ECO:0000256" key="1">
    <source>
        <dbReference type="SAM" id="Coils"/>
    </source>
</evidence>
<keyword evidence="1" id="KW-0175">Coiled coil</keyword>
<reference evidence="3" key="2">
    <citation type="submission" date="2022-01" db="EMBL/GenBank/DDBJ databases">
        <authorList>
            <person name="Yamashiro T."/>
            <person name="Shiraishi A."/>
            <person name="Satake H."/>
            <person name="Nakayama K."/>
        </authorList>
    </citation>
    <scope>NUCLEOTIDE SEQUENCE</scope>
</reference>
<keyword evidence="4" id="KW-1185">Reference proteome</keyword>
<protein>
    <submittedName>
        <fullName evidence="3">Uncharacterized protein</fullName>
    </submittedName>
</protein>
<feature type="compositionally biased region" description="Polar residues" evidence="2">
    <location>
        <begin position="123"/>
        <end position="134"/>
    </location>
</feature>
<gene>
    <name evidence="3" type="ORF">Tco_0654740</name>
</gene>
<evidence type="ECO:0000313" key="4">
    <source>
        <dbReference type="Proteomes" id="UP001151760"/>
    </source>
</evidence>
<sequence>MVTNATSKSVQPMRTSGHDQTKINILQLFHAKKEAIQYPRFIKLIIADLIKKFPNIPKRIREDYHSIKDDVPLVSVYTIGNVLVRGMLIPNAFLTAEIRETDDFKEYKTVFMKVAVPMNQPQQVVSTQGTNRNTPRAHRSPTVSANPLETKKRKQTAGESSLARRIIKKKKQPTPSIPPLRDDRERDAIAKATLLSLALHKTALIVEAQQNIAKVDNEIEKEKEVKRDKKEKENEEVRKEQNIVEKEVENETNVEAEKTDEVVKEKEIDGIGRRRGQIRSNIKNRFITQEFFTKKIQEVLKHCDTIVPELTVAKTNEMIKTKMPHLIKLAVDKD</sequence>
<name>A0ABQ4X525_9ASTR</name>
<evidence type="ECO:0000256" key="2">
    <source>
        <dbReference type="SAM" id="MobiDB-lite"/>
    </source>
</evidence>
<reference evidence="3" key="1">
    <citation type="journal article" date="2022" name="Int. J. Mol. Sci.">
        <title>Draft Genome of Tanacetum Coccineum: Genomic Comparison of Closely Related Tanacetum-Family Plants.</title>
        <authorList>
            <person name="Yamashiro T."/>
            <person name="Shiraishi A."/>
            <person name="Nakayama K."/>
            <person name="Satake H."/>
        </authorList>
    </citation>
    <scope>NUCLEOTIDE SEQUENCE</scope>
</reference>
<dbReference type="Proteomes" id="UP001151760">
    <property type="component" value="Unassembled WGS sequence"/>
</dbReference>
<comment type="caution">
    <text evidence="3">The sequence shown here is derived from an EMBL/GenBank/DDBJ whole genome shotgun (WGS) entry which is preliminary data.</text>
</comment>
<feature type="region of interest" description="Disordered" evidence="2">
    <location>
        <begin position="123"/>
        <end position="182"/>
    </location>
</feature>
<dbReference type="EMBL" id="BQNB010009187">
    <property type="protein sequence ID" value="GJS59956.1"/>
    <property type="molecule type" value="Genomic_DNA"/>
</dbReference>
<feature type="coiled-coil region" evidence="1">
    <location>
        <begin position="205"/>
        <end position="254"/>
    </location>
</feature>
<evidence type="ECO:0000313" key="3">
    <source>
        <dbReference type="EMBL" id="GJS59956.1"/>
    </source>
</evidence>
<organism evidence="3 4">
    <name type="scientific">Tanacetum coccineum</name>
    <dbReference type="NCBI Taxonomy" id="301880"/>
    <lineage>
        <taxon>Eukaryota</taxon>
        <taxon>Viridiplantae</taxon>
        <taxon>Streptophyta</taxon>
        <taxon>Embryophyta</taxon>
        <taxon>Tracheophyta</taxon>
        <taxon>Spermatophyta</taxon>
        <taxon>Magnoliopsida</taxon>
        <taxon>eudicotyledons</taxon>
        <taxon>Gunneridae</taxon>
        <taxon>Pentapetalae</taxon>
        <taxon>asterids</taxon>
        <taxon>campanulids</taxon>
        <taxon>Asterales</taxon>
        <taxon>Asteraceae</taxon>
        <taxon>Asteroideae</taxon>
        <taxon>Anthemideae</taxon>
        <taxon>Anthemidinae</taxon>
        <taxon>Tanacetum</taxon>
    </lineage>
</organism>